<dbReference type="Proteomes" id="UP001231189">
    <property type="component" value="Unassembled WGS sequence"/>
</dbReference>
<dbReference type="InterPro" id="IPR001810">
    <property type="entry name" value="F-box_dom"/>
</dbReference>
<evidence type="ECO:0000256" key="2">
    <source>
        <dbReference type="SAM" id="MobiDB-lite"/>
    </source>
</evidence>
<feature type="domain" description="F-box" evidence="3">
    <location>
        <begin position="7"/>
        <end position="43"/>
    </location>
</feature>
<keyword evidence="1" id="KW-0175">Coiled coil</keyword>
<dbReference type="InterPro" id="IPR050232">
    <property type="entry name" value="FBL13/AtMIF1-like"/>
</dbReference>
<dbReference type="InterPro" id="IPR032675">
    <property type="entry name" value="LRR_dom_sf"/>
</dbReference>
<dbReference type="Gene3D" id="3.80.10.10">
    <property type="entry name" value="Ribonuclease Inhibitor"/>
    <property type="match status" value="1"/>
</dbReference>
<evidence type="ECO:0000313" key="5">
    <source>
        <dbReference type="Proteomes" id="UP001231189"/>
    </source>
</evidence>
<dbReference type="SUPFAM" id="SSF81383">
    <property type="entry name" value="F-box domain"/>
    <property type="match status" value="1"/>
</dbReference>
<dbReference type="PANTHER" id="PTHR31900:SF30">
    <property type="entry name" value="SUPERFAMILY PROTEIN, PUTATIVE-RELATED"/>
    <property type="match status" value="1"/>
</dbReference>
<dbReference type="InterPro" id="IPR036047">
    <property type="entry name" value="F-box-like_dom_sf"/>
</dbReference>
<name>A0AAD8WBI6_LOLMU</name>
<comment type="caution">
    <text evidence="4">The sequence shown here is derived from an EMBL/GenBank/DDBJ whole genome shotgun (WGS) entry which is preliminary data.</text>
</comment>
<evidence type="ECO:0000256" key="1">
    <source>
        <dbReference type="SAM" id="Coils"/>
    </source>
</evidence>
<organism evidence="4 5">
    <name type="scientific">Lolium multiflorum</name>
    <name type="common">Italian ryegrass</name>
    <name type="synonym">Lolium perenne subsp. multiflorum</name>
    <dbReference type="NCBI Taxonomy" id="4521"/>
    <lineage>
        <taxon>Eukaryota</taxon>
        <taxon>Viridiplantae</taxon>
        <taxon>Streptophyta</taxon>
        <taxon>Embryophyta</taxon>
        <taxon>Tracheophyta</taxon>
        <taxon>Spermatophyta</taxon>
        <taxon>Magnoliopsida</taxon>
        <taxon>Liliopsida</taxon>
        <taxon>Poales</taxon>
        <taxon>Poaceae</taxon>
        <taxon>BOP clade</taxon>
        <taxon>Pooideae</taxon>
        <taxon>Poodae</taxon>
        <taxon>Poeae</taxon>
        <taxon>Poeae Chloroplast Group 2 (Poeae type)</taxon>
        <taxon>Loliodinae</taxon>
        <taxon>Loliinae</taxon>
        <taxon>Lolium</taxon>
    </lineage>
</organism>
<feature type="coiled-coil region" evidence="1">
    <location>
        <begin position="434"/>
        <end position="465"/>
    </location>
</feature>
<proteinExistence type="predicted"/>
<reference evidence="4" key="1">
    <citation type="submission" date="2023-07" db="EMBL/GenBank/DDBJ databases">
        <title>A chromosome-level genome assembly of Lolium multiflorum.</title>
        <authorList>
            <person name="Chen Y."/>
            <person name="Copetti D."/>
            <person name="Kolliker R."/>
            <person name="Studer B."/>
        </authorList>
    </citation>
    <scope>NUCLEOTIDE SEQUENCE</scope>
    <source>
        <strain evidence="4">02402/16</strain>
        <tissue evidence="4">Leaf</tissue>
    </source>
</reference>
<feature type="region of interest" description="Disordered" evidence="2">
    <location>
        <begin position="642"/>
        <end position="662"/>
    </location>
</feature>
<sequence>MAGDDRISHLPDDILQHILYFAPAKEAASTSALARRWRTQWLSSGAVNLDTCSYPGLLYPKRPAFVRDADAALAARGRRWPLRKLTFRVEGNHRDNIRLFLRHGDDIKGIVDTVLTHVAARSVEELCIDARLEGRPDGVYYDLNVPSLPSENLRVLRISGCRYLKIPPVSVPVAFPRLEELRIHFCYDVQLQGLQRVIDSTPQLAVLDLHSVCIYSEYDIPAAAVDYSSPPPATLRCPSVTALVLSDCTWMHLHREDTTGVNLDAPMLRWFRYKTNLICPVALKSQATSLTRLDIDFCHDPCAATHDQIWASLWQCVDTFSNTRVLKLKLSDIEHVSGSETKKVQLPGSNMVLFHNLERLELEVQYMSGQSKAAGEAIAYLLRCCPVISDLRLSLSTTLEKHHRYADAYRVKDQLDFGKSVDQFFSRHGRKNPMITYEEEMAAKEQAAQEQRAHMEQQILEYQQQQIQMMQQMQQQQQMMQQQAQMSWLMSQTVLSTPPGSIAAPPPYTMPWMPPPPTQTPGTPVTVNNMNIIRSMNRVVLPQPAANPRSPASRATGLLLRKERNHPWPIYLLQVQRLQGSDLDGTFKIFDFIDASNAMDRAVDSNFSSTDEEFSSTYFVDNKASGKLAKISNTSFESSADSFISSDSDSVDSTSSTSLLPSERSSPLYMMVSPVPTKINAQNIIRSMW</sequence>
<dbReference type="SUPFAM" id="SSF52058">
    <property type="entry name" value="L domain-like"/>
    <property type="match status" value="1"/>
</dbReference>
<evidence type="ECO:0000313" key="4">
    <source>
        <dbReference type="EMBL" id="KAK1648017.1"/>
    </source>
</evidence>
<keyword evidence="5" id="KW-1185">Reference proteome</keyword>
<dbReference type="CDD" id="cd22160">
    <property type="entry name" value="F-box_AtFBL13-like"/>
    <property type="match status" value="1"/>
</dbReference>
<dbReference type="Pfam" id="PF00646">
    <property type="entry name" value="F-box"/>
    <property type="match status" value="1"/>
</dbReference>
<evidence type="ECO:0000259" key="3">
    <source>
        <dbReference type="Pfam" id="PF00646"/>
    </source>
</evidence>
<dbReference type="EMBL" id="JAUUTY010000004">
    <property type="protein sequence ID" value="KAK1648017.1"/>
    <property type="molecule type" value="Genomic_DNA"/>
</dbReference>
<dbReference type="AlphaFoldDB" id="A0AAD8WBI6"/>
<accession>A0AAD8WBI6</accession>
<dbReference type="PANTHER" id="PTHR31900">
    <property type="entry name" value="F-BOX/RNI SUPERFAMILY PROTEIN-RELATED"/>
    <property type="match status" value="1"/>
</dbReference>
<gene>
    <name evidence="4" type="ORF">QYE76_065822</name>
</gene>
<dbReference type="InterPro" id="IPR053781">
    <property type="entry name" value="F-box_AtFBL13-like"/>
</dbReference>
<protein>
    <recommendedName>
        <fullName evidence="3">F-box domain-containing protein</fullName>
    </recommendedName>
</protein>